<evidence type="ECO:0000259" key="12">
    <source>
        <dbReference type="PROSITE" id="PS51462"/>
    </source>
</evidence>
<dbReference type="HAMAP" id="MF_00202">
    <property type="entry name" value="Idi"/>
    <property type="match status" value="1"/>
</dbReference>
<evidence type="ECO:0000256" key="8">
    <source>
        <dbReference type="ARBA" id="ARBA00023229"/>
    </source>
</evidence>
<dbReference type="GO" id="GO:0005737">
    <property type="term" value="C:cytoplasm"/>
    <property type="evidence" value="ECO:0007669"/>
    <property type="project" value="TreeGrafter"/>
</dbReference>
<dbReference type="GO" id="GO:0050992">
    <property type="term" value="P:dimethylallyl diphosphate biosynthetic process"/>
    <property type="evidence" value="ECO:0007669"/>
    <property type="project" value="UniProtKB-UniPathway"/>
</dbReference>
<dbReference type="NCBIfam" id="NF002995">
    <property type="entry name" value="PRK03759.1"/>
    <property type="match status" value="1"/>
</dbReference>
<dbReference type="CDD" id="cd02885">
    <property type="entry name" value="NUDIX_IPP_Isomerase"/>
    <property type="match status" value="1"/>
</dbReference>
<dbReference type="PANTHER" id="PTHR10885:SF0">
    <property type="entry name" value="ISOPENTENYL-DIPHOSPHATE DELTA-ISOMERASE"/>
    <property type="match status" value="1"/>
</dbReference>
<evidence type="ECO:0000256" key="3">
    <source>
        <dbReference type="ARBA" id="ARBA00012057"/>
    </source>
</evidence>
<dbReference type="Gene3D" id="3.90.79.10">
    <property type="entry name" value="Nucleoside Triphosphate Pyrophosphohydrolase"/>
    <property type="match status" value="1"/>
</dbReference>
<dbReference type="GO" id="GO:0009240">
    <property type="term" value="P:isopentenyl diphosphate biosynthetic process"/>
    <property type="evidence" value="ECO:0007669"/>
    <property type="project" value="TreeGrafter"/>
</dbReference>
<sequence length="176" mass="20709">MEQVILVNTNDEPQGLMEKMEAHRKGLLHRAFSVFIFNSRGELLLQKRASNKYHSAGLWTNTCCSHPREQETVIAAAERRLQEEMGFTTPLHKIFDFIYQAPLENGLTEHEFDHVLVGYYNDSIHPCHQEVAAYRFVAMDILQEELQQQPEQFTVWFQIAFAKVYNWWQKQPAFIH</sequence>
<keyword evidence="9 13" id="KW-0413">Isomerase</keyword>
<dbReference type="NCBIfam" id="TIGR02150">
    <property type="entry name" value="IPP_isom_1"/>
    <property type="match status" value="1"/>
</dbReference>
<dbReference type="OrthoDB" id="9809458at2"/>
<dbReference type="Proteomes" id="UP000249720">
    <property type="component" value="Unassembled WGS sequence"/>
</dbReference>
<dbReference type="GO" id="GO:0004452">
    <property type="term" value="F:isopentenyl-diphosphate delta-isomerase activity"/>
    <property type="evidence" value="ECO:0007669"/>
    <property type="project" value="UniProtKB-UniRule"/>
</dbReference>
<dbReference type="PIRSF" id="PIRSF018427">
    <property type="entry name" value="Isopntndiph_ism"/>
    <property type="match status" value="1"/>
</dbReference>
<proteinExistence type="inferred from homology"/>
<evidence type="ECO:0000256" key="2">
    <source>
        <dbReference type="ARBA" id="ARBA00007579"/>
    </source>
</evidence>
<evidence type="ECO:0000313" key="14">
    <source>
        <dbReference type="Proteomes" id="UP000249720"/>
    </source>
</evidence>
<feature type="domain" description="Nudix hydrolase" evidence="12">
    <location>
        <begin position="27"/>
        <end position="159"/>
    </location>
</feature>
<evidence type="ECO:0000256" key="4">
    <source>
        <dbReference type="ARBA" id="ARBA00022490"/>
    </source>
</evidence>
<feature type="active site" evidence="11">
    <location>
        <position position="111"/>
    </location>
</feature>
<keyword evidence="14" id="KW-1185">Reference proteome</keyword>
<keyword evidence="6" id="KW-0460">Magnesium</keyword>
<name>A0A2W7S5K8_9BACT</name>
<keyword evidence="4" id="KW-0963">Cytoplasm</keyword>
<evidence type="ECO:0000256" key="1">
    <source>
        <dbReference type="ARBA" id="ARBA00004826"/>
    </source>
</evidence>
<comment type="pathway">
    <text evidence="1">Isoprenoid biosynthesis; dimethylallyl diphosphate biosynthesis; dimethylallyl diphosphate from isopentenyl diphosphate: step 1/1.</text>
</comment>
<feature type="active site" evidence="11">
    <location>
        <position position="64"/>
    </location>
</feature>
<dbReference type="UniPathway" id="UPA00059">
    <property type="reaction ID" value="UER00104"/>
</dbReference>
<keyword evidence="7" id="KW-0464">Manganese</keyword>
<keyword evidence="5" id="KW-0479">Metal-binding</keyword>
<dbReference type="InterPro" id="IPR015797">
    <property type="entry name" value="NUDIX_hydrolase-like_dom_sf"/>
</dbReference>
<evidence type="ECO:0000256" key="6">
    <source>
        <dbReference type="ARBA" id="ARBA00022842"/>
    </source>
</evidence>
<comment type="caution">
    <text evidence="13">The sequence shown here is derived from an EMBL/GenBank/DDBJ whole genome shotgun (WGS) entry which is preliminary data.</text>
</comment>
<evidence type="ECO:0000256" key="5">
    <source>
        <dbReference type="ARBA" id="ARBA00022723"/>
    </source>
</evidence>
<dbReference type="EC" id="5.3.3.2" evidence="3 10"/>
<evidence type="ECO:0000256" key="9">
    <source>
        <dbReference type="ARBA" id="ARBA00023235"/>
    </source>
</evidence>
<dbReference type="Pfam" id="PF00293">
    <property type="entry name" value="NUDIX"/>
    <property type="match status" value="1"/>
</dbReference>
<dbReference type="SUPFAM" id="SSF55811">
    <property type="entry name" value="Nudix"/>
    <property type="match status" value="1"/>
</dbReference>
<dbReference type="AlphaFoldDB" id="A0A2W7S5K8"/>
<dbReference type="GO" id="GO:0046872">
    <property type="term" value="F:metal ion binding"/>
    <property type="evidence" value="ECO:0007669"/>
    <property type="project" value="UniProtKB-KW"/>
</dbReference>
<protein>
    <recommendedName>
        <fullName evidence="3 10">Isopentenyl-diphosphate delta-isomerase</fullName>
        <ecNumber evidence="3 10">5.3.3.2</ecNumber>
    </recommendedName>
</protein>
<evidence type="ECO:0000256" key="11">
    <source>
        <dbReference type="PIRSR" id="PIRSR018427-1"/>
    </source>
</evidence>
<dbReference type="InterPro" id="IPR000086">
    <property type="entry name" value="NUDIX_hydrolase_dom"/>
</dbReference>
<evidence type="ECO:0000256" key="10">
    <source>
        <dbReference type="NCBIfam" id="TIGR02150"/>
    </source>
</evidence>
<dbReference type="RefSeq" id="WP_111295299.1">
    <property type="nucleotide sequence ID" value="NZ_QKZV01000005.1"/>
</dbReference>
<evidence type="ECO:0000313" key="13">
    <source>
        <dbReference type="EMBL" id="PZX62239.1"/>
    </source>
</evidence>
<reference evidence="13 14" key="1">
    <citation type="submission" date="2018-06" db="EMBL/GenBank/DDBJ databases">
        <title>Genomic Encyclopedia of Archaeal and Bacterial Type Strains, Phase II (KMG-II): from individual species to whole genera.</title>
        <authorList>
            <person name="Goeker M."/>
        </authorList>
    </citation>
    <scope>NUCLEOTIDE SEQUENCE [LARGE SCALE GENOMIC DNA]</scope>
    <source>
        <strain evidence="13 14">DSM 23241</strain>
    </source>
</reference>
<dbReference type="InterPro" id="IPR056375">
    <property type="entry name" value="Idi_bact"/>
</dbReference>
<keyword evidence="8" id="KW-0414">Isoprene biosynthesis</keyword>
<accession>A0A2W7S5K8</accession>
<evidence type="ECO:0000256" key="7">
    <source>
        <dbReference type="ARBA" id="ARBA00023211"/>
    </source>
</evidence>
<dbReference type="PANTHER" id="PTHR10885">
    <property type="entry name" value="ISOPENTENYL-DIPHOSPHATE DELTA-ISOMERASE"/>
    <property type="match status" value="1"/>
</dbReference>
<comment type="similarity">
    <text evidence="2">Belongs to the IPP isomerase type 1 family.</text>
</comment>
<dbReference type="EMBL" id="QKZV01000005">
    <property type="protein sequence ID" value="PZX62239.1"/>
    <property type="molecule type" value="Genomic_DNA"/>
</dbReference>
<gene>
    <name evidence="13" type="ORF">LX80_01721</name>
</gene>
<dbReference type="PROSITE" id="PS51462">
    <property type="entry name" value="NUDIX"/>
    <property type="match status" value="1"/>
</dbReference>
<dbReference type="InterPro" id="IPR011876">
    <property type="entry name" value="IsopentenylPP_isomerase_typ1"/>
</dbReference>
<organism evidence="13 14">
    <name type="scientific">Hydrotalea sandarakina</name>
    <dbReference type="NCBI Taxonomy" id="1004304"/>
    <lineage>
        <taxon>Bacteria</taxon>
        <taxon>Pseudomonadati</taxon>
        <taxon>Bacteroidota</taxon>
        <taxon>Chitinophagia</taxon>
        <taxon>Chitinophagales</taxon>
        <taxon>Chitinophagaceae</taxon>
        <taxon>Hydrotalea</taxon>
    </lineage>
</organism>